<evidence type="ECO:0008006" key="4">
    <source>
        <dbReference type="Google" id="ProtNLM"/>
    </source>
</evidence>
<protein>
    <recommendedName>
        <fullName evidence="4">Envelope glycoprotein</fullName>
    </recommendedName>
</protein>
<dbReference type="Gene3D" id="1.10.287.210">
    <property type="match status" value="1"/>
</dbReference>
<evidence type="ECO:0000256" key="1">
    <source>
        <dbReference type="ARBA" id="ARBA00023157"/>
    </source>
</evidence>
<evidence type="ECO:0000313" key="2">
    <source>
        <dbReference type="EMBL" id="KAF6302986.1"/>
    </source>
</evidence>
<dbReference type="PANTHER" id="PTHR10424">
    <property type="entry name" value="VIRAL ENVELOPE PROTEIN"/>
    <property type="match status" value="1"/>
</dbReference>
<name>A0A7J7TQA7_RHIFE</name>
<comment type="caution">
    <text evidence="2">The sequence shown here is derived from an EMBL/GenBank/DDBJ whole genome shotgun (WGS) entry which is preliminary data.</text>
</comment>
<dbReference type="SUPFAM" id="SSF58069">
    <property type="entry name" value="Virus ectodomain"/>
    <property type="match status" value="1"/>
</dbReference>
<dbReference type="Pfam" id="PF00429">
    <property type="entry name" value="TLV_coat"/>
    <property type="match status" value="1"/>
</dbReference>
<reference evidence="2 3" key="1">
    <citation type="journal article" date="2020" name="Nature">
        <title>Six reference-quality genomes reveal evolution of bat adaptations.</title>
        <authorList>
            <person name="Jebb D."/>
            <person name="Huang Z."/>
            <person name="Pippel M."/>
            <person name="Hughes G.M."/>
            <person name="Lavrichenko K."/>
            <person name="Devanna P."/>
            <person name="Winkler S."/>
            <person name="Jermiin L.S."/>
            <person name="Skirmuntt E.C."/>
            <person name="Katzourakis A."/>
            <person name="Burkitt-Gray L."/>
            <person name="Ray D.A."/>
            <person name="Sullivan K.A.M."/>
            <person name="Roscito J.G."/>
            <person name="Kirilenko B.M."/>
            <person name="Davalos L.M."/>
            <person name="Corthals A.P."/>
            <person name="Power M.L."/>
            <person name="Jones G."/>
            <person name="Ransome R.D."/>
            <person name="Dechmann D.K.N."/>
            <person name="Locatelli A.G."/>
            <person name="Puechmaille S.J."/>
            <person name="Fedrigo O."/>
            <person name="Jarvis E.D."/>
            <person name="Hiller M."/>
            <person name="Vernes S.C."/>
            <person name="Myers E.W."/>
            <person name="Teeling E.C."/>
        </authorList>
    </citation>
    <scope>NUCLEOTIDE SEQUENCE [LARGE SCALE GENOMIC DNA]</scope>
    <source>
        <strain evidence="2">MRhiFer1</strain>
        <tissue evidence="2">Lung</tissue>
    </source>
</reference>
<dbReference type="InterPro" id="IPR018154">
    <property type="entry name" value="TLV/ENV_coat_polyprotein"/>
</dbReference>
<gene>
    <name evidence="2" type="ORF">mRhiFer1_008723</name>
</gene>
<dbReference type="EMBL" id="JACAGC010000018">
    <property type="protein sequence ID" value="KAF6302986.1"/>
    <property type="molecule type" value="Genomic_DNA"/>
</dbReference>
<dbReference type="CDD" id="cd09851">
    <property type="entry name" value="HTLV-1-like_HR1-HR2"/>
    <property type="match status" value="1"/>
</dbReference>
<dbReference type="AlphaFoldDB" id="A0A7J7TQA7"/>
<dbReference type="PANTHER" id="PTHR10424:SF73">
    <property type="entry name" value="ENDOGENOUS RETROVIRUS GROUP FC1 ENV POLYPROTEIN-RELATED"/>
    <property type="match status" value="1"/>
</dbReference>
<keyword evidence="1" id="KW-1015">Disulfide bond</keyword>
<organism evidence="2 3">
    <name type="scientific">Rhinolophus ferrumequinum</name>
    <name type="common">Greater horseshoe bat</name>
    <dbReference type="NCBI Taxonomy" id="59479"/>
    <lineage>
        <taxon>Eukaryota</taxon>
        <taxon>Metazoa</taxon>
        <taxon>Chordata</taxon>
        <taxon>Craniata</taxon>
        <taxon>Vertebrata</taxon>
        <taxon>Euteleostomi</taxon>
        <taxon>Mammalia</taxon>
        <taxon>Eutheria</taxon>
        <taxon>Laurasiatheria</taxon>
        <taxon>Chiroptera</taxon>
        <taxon>Yinpterochiroptera</taxon>
        <taxon>Rhinolophoidea</taxon>
        <taxon>Rhinolophidae</taxon>
        <taxon>Rhinolophinae</taxon>
        <taxon>Rhinolophus</taxon>
    </lineage>
</organism>
<evidence type="ECO:0000313" key="3">
    <source>
        <dbReference type="Proteomes" id="UP000585614"/>
    </source>
</evidence>
<accession>A0A7J7TQA7</accession>
<dbReference type="Proteomes" id="UP000585614">
    <property type="component" value="Unassembled WGS sequence"/>
</dbReference>
<proteinExistence type="predicted"/>
<sequence length="230" mass="25213">MAYFSDAEAPMTLTLAASSPFCPPPPPCTLTLSSSLRFPPSHRARRAAVIPFLIGTDIFTGVATGTSGLGTSINFYYKLSQELNDDMERVADSLTSLQTQLSSLAAVTLQNRRTLDLLTAEKGGTCLFLQEECCYYVNQSGIVATKVRELRDRIQRSREELASWGFGSQSWTSWLLPLAGPLLSIFLLTTTGPCILHALVRFIENTVSRLTTAPIFALRGYRPLGLNDDL</sequence>